<feature type="transmembrane region" description="Helical" evidence="7">
    <location>
        <begin position="254"/>
        <end position="274"/>
    </location>
</feature>
<keyword evidence="10" id="KW-1185">Reference proteome</keyword>
<feature type="transmembrane region" description="Helical" evidence="7">
    <location>
        <begin position="219"/>
        <end position="242"/>
    </location>
</feature>
<feature type="transmembrane region" description="Helical" evidence="7">
    <location>
        <begin position="7"/>
        <end position="33"/>
    </location>
</feature>
<feature type="transmembrane region" description="Helical" evidence="7">
    <location>
        <begin position="99"/>
        <end position="121"/>
    </location>
</feature>
<sequence length="428" mass="47442">MKEISNIILFTISRTISELGTAVFKFALSLYVLDVTGSASLFGIVLAISYLPNILINTFAGVYVDRADKKKVLVISELLSGVLIFLLFILYSYQPENVIVLVLYSVLISALQAFFSLAMNASFPNLVSKERLNAINSSNQGISALLSIFGPVVGALAYTGIGFQNIFILDGISYLVSGILIIFLRFSNTRDRSEDKDKPYIESLKEIGAYIKNRSAIKYLLFIFLMTNFVVSPSISLLLPFIVYQKFDMSATQLSLIEAALAVGFIVGAILVSMKKVNAFVINKIFLMIQMQGLLILLWVFPELNMIDTTMKGVLMAGYMGLLFFTGVFLAMGNIPMTSYAQMYIPEKIRGSFFGVMGTVVMIAIPIGTWLYGILLDQISFTYVVIFSCVVLVVVGAFAHRSRDLREFFNRDSEPEADQPVVVTEKSM</sequence>
<feature type="transmembrane region" description="Helical" evidence="7">
    <location>
        <begin position="167"/>
        <end position="186"/>
    </location>
</feature>
<feature type="transmembrane region" description="Helical" evidence="7">
    <location>
        <begin position="313"/>
        <end position="332"/>
    </location>
</feature>
<organism evidence="9 10">
    <name type="scientific">Paenibacillus alvei</name>
    <name type="common">Bacillus alvei</name>
    <dbReference type="NCBI Taxonomy" id="44250"/>
    <lineage>
        <taxon>Bacteria</taxon>
        <taxon>Bacillati</taxon>
        <taxon>Bacillota</taxon>
        <taxon>Bacilli</taxon>
        <taxon>Bacillales</taxon>
        <taxon>Paenibacillaceae</taxon>
        <taxon>Paenibacillus</taxon>
    </lineage>
</organism>
<feature type="domain" description="Major facilitator superfamily (MFS) profile" evidence="8">
    <location>
        <begin position="6"/>
        <end position="403"/>
    </location>
</feature>
<feature type="transmembrane region" description="Helical" evidence="7">
    <location>
        <begin position="381"/>
        <end position="399"/>
    </location>
</feature>
<dbReference type="EMBL" id="JAMDLY010000011">
    <property type="protein sequence ID" value="MCY9530148.1"/>
    <property type="molecule type" value="Genomic_DNA"/>
</dbReference>
<feature type="transmembrane region" description="Helical" evidence="7">
    <location>
        <begin position="142"/>
        <end position="161"/>
    </location>
</feature>
<keyword evidence="4 7" id="KW-0812">Transmembrane</keyword>
<evidence type="ECO:0000256" key="4">
    <source>
        <dbReference type="ARBA" id="ARBA00022692"/>
    </source>
</evidence>
<dbReference type="PANTHER" id="PTHR43266:SF9">
    <property type="entry name" value="PERMEASE, MAJOR FACILITATOR SUPERFAMILY-RELATED"/>
    <property type="match status" value="1"/>
</dbReference>
<comment type="caution">
    <text evidence="9">The sequence shown here is derived from an EMBL/GenBank/DDBJ whole genome shotgun (WGS) entry which is preliminary data.</text>
</comment>
<evidence type="ECO:0000259" key="8">
    <source>
        <dbReference type="PROSITE" id="PS50850"/>
    </source>
</evidence>
<keyword evidence="2" id="KW-0813">Transport</keyword>
<feature type="transmembrane region" description="Helical" evidence="7">
    <location>
        <begin position="353"/>
        <end position="375"/>
    </location>
</feature>
<evidence type="ECO:0000313" key="10">
    <source>
        <dbReference type="Proteomes" id="UP001527090"/>
    </source>
</evidence>
<evidence type="ECO:0000256" key="3">
    <source>
        <dbReference type="ARBA" id="ARBA00022475"/>
    </source>
</evidence>
<dbReference type="InterPro" id="IPR011701">
    <property type="entry name" value="MFS"/>
</dbReference>
<dbReference type="RefSeq" id="WP_021253392.1">
    <property type="nucleotide sequence ID" value="NZ_JAMDLY010000011.1"/>
</dbReference>
<protein>
    <submittedName>
        <fullName evidence="9">MFS transporter</fullName>
    </submittedName>
</protein>
<keyword evidence="5 7" id="KW-1133">Transmembrane helix</keyword>
<dbReference type="InterPro" id="IPR036259">
    <property type="entry name" value="MFS_trans_sf"/>
</dbReference>
<evidence type="ECO:0000256" key="7">
    <source>
        <dbReference type="SAM" id="Phobius"/>
    </source>
</evidence>
<dbReference type="Pfam" id="PF07690">
    <property type="entry name" value="MFS_1"/>
    <property type="match status" value="1"/>
</dbReference>
<name>A0ABT4ECD1_PAEAL</name>
<accession>A0ABT4ECD1</accession>
<proteinExistence type="predicted"/>
<evidence type="ECO:0000256" key="6">
    <source>
        <dbReference type="ARBA" id="ARBA00023136"/>
    </source>
</evidence>
<dbReference type="Gene3D" id="1.20.1250.20">
    <property type="entry name" value="MFS general substrate transporter like domains"/>
    <property type="match status" value="1"/>
</dbReference>
<feature type="transmembrane region" description="Helical" evidence="7">
    <location>
        <begin position="281"/>
        <end position="301"/>
    </location>
</feature>
<evidence type="ECO:0000256" key="5">
    <source>
        <dbReference type="ARBA" id="ARBA00022989"/>
    </source>
</evidence>
<keyword evidence="3" id="KW-1003">Cell membrane</keyword>
<evidence type="ECO:0000256" key="1">
    <source>
        <dbReference type="ARBA" id="ARBA00004651"/>
    </source>
</evidence>
<keyword evidence="6 7" id="KW-0472">Membrane</keyword>
<dbReference type="InterPro" id="IPR020846">
    <property type="entry name" value="MFS_dom"/>
</dbReference>
<gene>
    <name evidence="9" type="ORF">M5X04_12545</name>
</gene>
<feature type="transmembrane region" description="Helical" evidence="7">
    <location>
        <begin position="72"/>
        <end position="93"/>
    </location>
</feature>
<dbReference type="PANTHER" id="PTHR43266">
    <property type="entry name" value="MACROLIDE-EFFLUX PROTEIN"/>
    <property type="match status" value="1"/>
</dbReference>
<feature type="transmembrane region" description="Helical" evidence="7">
    <location>
        <begin position="39"/>
        <end position="60"/>
    </location>
</feature>
<dbReference type="SUPFAM" id="SSF103473">
    <property type="entry name" value="MFS general substrate transporter"/>
    <property type="match status" value="1"/>
</dbReference>
<dbReference type="Proteomes" id="UP001527090">
    <property type="component" value="Unassembled WGS sequence"/>
</dbReference>
<evidence type="ECO:0000256" key="2">
    <source>
        <dbReference type="ARBA" id="ARBA00022448"/>
    </source>
</evidence>
<comment type="subcellular location">
    <subcellularLocation>
        <location evidence="1">Cell membrane</location>
        <topology evidence="1">Multi-pass membrane protein</topology>
    </subcellularLocation>
</comment>
<dbReference type="CDD" id="cd06173">
    <property type="entry name" value="MFS_MefA_like"/>
    <property type="match status" value="1"/>
</dbReference>
<dbReference type="PROSITE" id="PS50850">
    <property type="entry name" value="MFS"/>
    <property type="match status" value="1"/>
</dbReference>
<evidence type="ECO:0000313" key="9">
    <source>
        <dbReference type="EMBL" id="MCY9530148.1"/>
    </source>
</evidence>
<reference evidence="9 10" key="1">
    <citation type="submission" date="2022-05" db="EMBL/GenBank/DDBJ databases">
        <title>Genome Sequencing of Bee-Associated Microbes.</title>
        <authorList>
            <person name="Dunlap C."/>
        </authorList>
    </citation>
    <scope>NUCLEOTIDE SEQUENCE [LARGE SCALE GENOMIC DNA]</scope>
    <source>
        <strain evidence="9 10">NRRL NRS-750</strain>
    </source>
</reference>